<organism evidence="2 3">
    <name type="scientific">Acanthochromis polyacanthus</name>
    <name type="common">spiny chromis</name>
    <dbReference type="NCBI Taxonomy" id="80966"/>
    <lineage>
        <taxon>Eukaryota</taxon>
        <taxon>Metazoa</taxon>
        <taxon>Chordata</taxon>
        <taxon>Craniata</taxon>
        <taxon>Vertebrata</taxon>
        <taxon>Euteleostomi</taxon>
        <taxon>Actinopterygii</taxon>
        <taxon>Neopterygii</taxon>
        <taxon>Teleostei</taxon>
        <taxon>Neoteleostei</taxon>
        <taxon>Acanthomorphata</taxon>
        <taxon>Ovalentaria</taxon>
        <taxon>Pomacentridae</taxon>
        <taxon>Acanthochromis</taxon>
    </lineage>
</organism>
<protein>
    <recommendedName>
        <fullName evidence="4">Interleukin</fullName>
    </recommendedName>
</protein>
<dbReference type="Gene3D" id="1.20.1250.70">
    <property type="entry name" value="Interleukin-15/Interleukin-21"/>
    <property type="match status" value="1"/>
</dbReference>
<dbReference type="Proteomes" id="UP000257200">
    <property type="component" value="Unplaced"/>
</dbReference>
<dbReference type="InterPro" id="IPR009079">
    <property type="entry name" value="4_helix_cytokine-like_core"/>
</dbReference>
<accession>A0A3Q1F5N8</accession>
<evidence type="ECO:0008006" key="4">
    <source>
        <dbReference type="Google" id="ProtNLM"/>
    </source>
</evidence>
<reference evidence="2" key="1">
    <citation type="submission" date="2025-08" db="UniProtKB">
        <authorList>
            <consortium name="Ensembl"/>
        </authorList>
    </citation>
    <scope>IDENTIFICATION</scope>
</reference>
<dbReference type="SUPFAM" id="SSF47266">
    <property type="entry name" value="4-helical cytokines"/>
    <property type="match status" value="1"/>
</dbReference>
<dbReference type="STRING" id="80966.ENSAPOP00000002665"/>
<evidence type="ECO:0000313" key="2">
    <source>
        <dbReference type="Ensembl" id="ENSAPOP00000002665.1"/>
    </source>
</evidence>
<dbReference type="Ensembl" id="ENSAPOT00000013039.1">
    <property type="protein sequence ID" value="ENSAPOP00000002665.1"/>
    <property type="gene ID" value="ENSAPOG00000004111.1"/>
</dbReference>
<keyword evidence="1" id="KW-0732">Signal</keyword>
<dbReference type="AlphaFoldDB" id="A0A3Q1F5N8"/>
<reference evidence="2" key="2">
    <citation type="submission" date="2025-09" db="UniProtKB">
        <authorList>
            <consortium name="Ensembl"/>
        </authorList>
    </citation>
    <scope>IDENTIFICATION</scope>
</reference>
<evidence type="ECO:0000313" key="3">
    <source>
        <dbReference type="Proteomes" id="UP000257200"/>
    </source>
</evidence>
<evidence type="ECO:0000256" key="1">
    <source>
        <dbReference type="SAM" id="SignalP"/>
    </source>
</evidence>
<feature type="chain" id="PRO_5018592977" description="Interleukin" evidence="1">
    <location>
        <begin position="18"/>
        <end position="149"/>
    </location>
</feature>
<proteinExistence type="predicted"/>
<dbReference type="GeneTree" id="ENSGT00940000175879"/>
<feature type="signal peptide" evidence="1">
    <location>
        <begin position="1"/>
        <end position="17"/>
    </location>
</feature>
<keyword evidence="3" id="KW-1185">Reference proteome</keyword>
<dbReference type="InParanoid" id="A0A3Q1F5N8"/>
<sequence>MKLVVLCLLAVCCCSLADTDVKQTRRKLQEVLLRLTDVKESLQSSEQELRTPPKNIEDCCCRSALQCFRTNLNGGINAIEKRKQRQLYISLRDPAIVIIFSFASHQSTCQDCGSHPKEKASEFFSRLESLIERVRALMSTIRSTAHPFV</sequence>
<name>A0A3Q1F5N8_9TELE</name>